<dbReference type="InterPro" id="IPR024078">
    <property type="entry name" value="LmbE-like_dom_sf"/>
</dbReference>
<proteinExistence type="predicted"/>
<comment type="caution">
    <text evidence="2">The sequence shown here is derived from an EMBL/GenBank/DDBJ whole genome shotgun (WGS) entry which is preliminary data.</text>
</comment>
<evidence type="ECO:0000256" key="1">
    <source>
        <dbReference type="ARBA" id="ARBA00022833"/>
    </source>
</evidence>
<dbReference type="GO" id="GO:0016137">
    <property type="term" value="P:glycoside metabolic process"/>
    <property type="evidence" value="ECO:0007669"/>
    <property type="project" value="UniProtKB-ARBA"/>
</dbReference>
<keyword evidence="3" id="KW-1185">Reference proteome</keyword>
<organism evidence="2 3">
    <name type="scientific">Kribbella steppae</name>
    <dbReference type="NCBI Taxonomy" id="2512223"/>
    <lineage>
        <taxon>Bacteria</taxon>
        <taxon>Bacillati</taxon>
        <taxon>Actinomycetota</taxon>
        <taxon>Actinomycetes</taxon>
        <taxon>Propionibacteriales</taxon>
        <taxon>Kribbellaceae</taxon>
        <taxon>Kribbella</taxon>
    </lineage>
</organism>
<sequence>MLPFQLGLIERPVHLVALGAHPDDIEIGCGGTLLKLAESVPELTAEFVIATGSPLRLEEARRAAELFLPECEVTVTSAELPDGRLPSFWNETKELLEATARAGQSEGGRRPDLVLAPSRTDAHQDHRLIAELAPTVWRDHLVLHYEIPKWDGDISRPWLYVDLTEEQLREKITRLHKAFPSQVRHDWFDEEVFAGLARLRGMECRAQYAEAFTTAKATLTW</sequence>
<accession>A0A4R2HVA3</accession>
<dbReference type="InterPro" id="IPR003737">
    <property type="entry name" value="GlcNAc_PI_deacetylase-related"/>
</dbReference>
<dbReference type="SUPFAM" id="SSF102588">
    <property type="entry name" value="LmbE-like"/>
    <property type="match status" value="1"/>
</dbReference>
<keyword evidence="1" id="KW-0862">Zinc</keyword>
<dbReference type="Proteomes" id="UP000294508">
    <property type="component" value="Unassembled WGS sequence"/>
</dbReference>
<reference evidence="2 3" key="1">
    <citation type="journal article" date="2015" name="Stand. Genomic Sci.">
        <title>Genomic Encyclopedia of Bacterial and Archaeal Type Strains, Phase III: the genomes of soil and plant-associated and newly described type strains.</title>
        <authorList>
            <person name="Whitman W.B."/>
            <person name="Woyke T."/>
            <person name="Klenk H.P."/>
            <person name="Zhou Y."/>
            <person name="Lilburn T.G."/>
            <person name="Beck B.J."/>
            <person name="De Vos P."/>
            <person name="Vandamme P."/>
            <person name="Eisen J.A."/>
            <person name="Garrity G."/>
            <person name="Hugenholtz P."/>
            <person name="Kyrpides N.C."/>
        </authorList>
    </citation>
    <scope>NUCLEOTIDE SEQUENCE [LARGE SCALE GENOMIC DNA]</scope>
    <source>
        <strain evidence="2 3">VKM Ac-2572</strain>
    </source>
</reference>
<dbReference type="Gene3D" id="3.40.50.10320">
    <property type="entry name" value="LmbE-like"/>
    <property type="match status" value="1"/>
</dbReference>
<protein>
    <submittedName>
        <fullName evidence="2">LmbE family N-acetylglucosaminyl deacetylase</fullName>
    </submittedName>
</protein>
<dbReference type="AlphaFoldDB" id="A0A4R2HVA3"/>
<name>A0A4R2HVA3_9ACTN</name>
<dbReference type="Pfam" id="PF02585">
    <property type="entry name" value="PIG-L"/>
    <property type="match status" value="1"/>
</dbReference>
<dbReference type="RefSeq" id="WP_132207060.1">
    <property type="nucleotide sequence ID" value="NZ_SLWN01000001.1"/>
</dbReference>
<gene>
    <name evidence="2" type="ORF">EV652_101234</name>
</gene>
<dbReference type="OrthoDB" id="3514174at2"/>
<dbReference type="EMBL" id="SLWN01000001">
    <property type="protein sequence ID" value="TCO35354.1"/>
    <property type="molecule type" value="Genomic_DNA"/>
</dbReference>
<evidence type="ECO:0000313" key="3">
    <source>
        <dbReference type="Proteomes" id="UP000294508"/>
    </source>
</evidence>
<evidence type="ECO:0000313" key="2">
    <source>
        <dbReference type="EMBL" id="TCO35354.1"/>
    </source>
</evidence>